<protein>
    <submittedName>
        <fullName evidence="2">Uncharacterized protein</fullName>
    </submittedName>
</protein>
<reference evidence="3" key="2">
    <citation type="journal article" date="2011" name="Proc. Natl. Acad. Sci. U.S.A.">
        <title>Obligate biotrophy features unraveled by the genomic analysis of rust fungi.</title>
        <authorList>
            <person name="Duplessis S."/>
            <person name="Cuomo C.A."/>
            <person name="Lin Y.-C."/>
            <person name="Aerts A."/>
            <person name="Tisserant E."/>
            <person name="Veneault-Fourrey C."/>
            <person name="Joly D.L."/>
            <person name="Hacquard S."/>
            <person name="Amselem J."/>
            <person name="Cantarel B.L."/>
            <person name="Chiu R."/>
            <person name="Coutinho P.M."/>
            <person name="Feau N."/>
            <person name="Field M."/>
            <person name="Frey P."/>
            <person name="Gelhaye E."/>
            <person name="Goldberg J."/>
            <person name="Grabherr M.G."/>
            <person name="Kodira C.D."/>
            <person name="Kohler A."/>
            <person name="Kuees U."/>
            <person name="Lindquist E.A."/>
            <person name="Lucas S.M."/>
            <person name="Mago R."/>
            <person name="Mauceli E."/>
            <person name="Morin E."/>
            <person name="Murat C."/>
            <person name="Pangilinan J.L."/>
            <person name="Park R."/>
            <person name="Pearson M."/>
            <person name="Quesneville H."/>
            <person name="Rouhier N."/>
            <person name="Sakthikumar S."/>
            <person name="Salamov A.A."/>
            <person name="Schmutz J."/>
            <person name="Selles B."/>
            <person name="Shapiro H."/>
            <person name="Tanguay P."/>
            <person name="Tuskan G.A."/>
            <person name="Henrissat B."/>
            <person name="Van de Peer Y."/>
            <person name="Rouze P."/>
            <person name="Ellis J.G."/>
            <person name="Dodds P.N."/>
            <person name="Schein J.E."/>
            <person name="Zhong S."/>
            <person name="Hamelin R.C."/>
            <person name="Grigoriev I.V."/>
            <person name="Szabo L.J."/>
            <person name="Martin F."/>
        </authorList>
    </citation>
    <scope>NUCLEOTIDE SEQUENCE [LARGE SCALE GENOMIC DNA]</scope>
    <source>
        <strain evidence="3">CRL 75-36-700-3 / race SCCL</strain>
    </source>
</reference>
<feature type="region of interest" description="Disordered" evidence="1">
    <location>
        <begin position="215"/>
        <end position="356"/>
    </location>
</feature>
<feature type="compositionally biased region" description="Low complexity" evidence="1">
    <location>
        <begin position="302"/>
        <end position="323"/>
    </location>
</feature>
<proteinExistence type="predicted"/>
<evidence type="ECO:0000313" key="3">
    <source>
        <dbReference type="Proteomes" id="UP000008783"/>
    </source>
</evidence>
<feature type="region of interest" description="Disordered" evidence="1">
    <location>
        <begin position="416"/>
        <end position="440"/>
    </location>
</feature>
<sequence>MTLADHIAGKKAADKVHKAADRAENKLAKAAAKTAQVIIKKTQAPKTTRLTWSEDVSLKMVHFYGMVKDEHTELKRDQPGFMNFNKFFLAYPVDCDLFPLLVGRNNQSLLTRYAALMGTWRKVRDNVDRSGSDGLFVALIEFGMSEAVRPVHHSESKYRLGGELTLFGSSQLWNLLGNMHGNNAAAHAHGQVGLEDPIKRILDYSALPQIKTILDDSASPRNSASELPNDPLAEPSPEHIEVDPTQSTDVQTEPIPRQSVRRNRRNLPPLTEAELALDSPSPPPAYERAPATQPTRLTPSRVTVTGTTGAISSASGSGVSPSTQRPPAESAAPTRQRGRYEEAPKKEDPTANGMLLLMHRSEEARLKERREVEARFNRKEEAQLEALREDRRERDEATQQLRLDRELAAAQMRLDKEAADGRASARARETQEATRRWEAHQERLASAQVAQQAAQEESCQAFQLAILKLMGGGQAK</sequence>
<dbReference type="OMA" id="EARATHM"/>
<dbReference type="STRING" id="418459.E3L5W1"/>
<dbReference type="KEGG" id="pgr:PGTG_17963"/>
<organism evidence="2 3">
    <name type="scientific">Puccinia graminis f. sp. tritici (strain CRL 75-36-700-3 / race SCCL)</name>
    <name type="common">Black stem rust fungus</name>
    <dbReference type="NCBI Taxonomy" id="418459"/>
    <lineage>
        <taxon>Eukaryota</taxon>
        <taxon>Fungi</taxon>
        <taxon>Dikarya</taxon>
        <taxon>Basidiomycota</taxon>
        <taxon>Pucciniomycotina</taxon>
        <taxon>Pucciniomycetes</taxon>
        <taxon>Pucciniales</taxon>
        <taxon>Pucciniaceae</taxon>
        <taxon>Puccinia</taxon>
    </lineage>
</organism>
<evidence type="ECO:0000256" key="1">
    <source>
        <dbReference type="SAM" id="MobiDB-lite"/>
    </source>
</evidence>
<dbReference type="GeneID" id="10531888"/>
<gene>
    <name evidence="2" type="ORF">PGTG_17963</name>
</gene>
<accession>E3L5W1</accession>
<keyword evidence="3" id="KW-1185">Reference proteome</keyword>
<dbReference type="VEuPathDB" id="FungiDB:PGTG_17963"/>
<dbReference type="HOGENOM" id="CLU_019847_1_0_1"/>
<dbReference type="Proteomes" id="UP000008783">
    <property type="component" value="Unassembled WGS sequence"/>
</dbReference>
<evidence type="ECO:0000313" key="2">
    <source>
        <dbReference type="EMBL" id="EFP91936.1"/>
    </source>
</evidence>
<dbReference type="EMBL" id="DS178354">
    <property type="protein sequence ID" value="EFP91936.1"/>
    <property type="molecule type" value="Genomic_DNA"/>
</dbReference>
<dbReference type="AlphaFoldDB" id="E3L5W1"/>
<dbReference type="RefSeq" id="XP_003336355.1">
    <property type="nucleotide sequence ID" value="XM_003336307.1"/>
</dbReference>
<feature type="compositionally biased region" description="Basic and acidic residues" evidence="1">
    <location>
        <begin position="338"/>
        <end position="349"/>
    </location>
</feature>
<feature type="compositionally biased region" description="Basic and acidic residues" evidence="1">
    <location>
        <begin position="426"/>
        <end position="440"/>
    </location>
</feature>
<name>E3L5W1_PUCGT</name>
<dbReference type="InParanoid" id="E3L5W1"/>
<feature type="compositionally biased region" description="Polar residues" evidence="1">
    <location>
        <begin position="292"/>
        <end position="301"/>
    </location>
</feature>
<reference key="1">
    <citation type="submission" date="2007-01" db="EMBL/GenBank/DDBJ databases">
        <title>The Genome Sequence of Puccinia graminis f. sp. tritici Strain CRL 75-36-700-3.</title>
        <authorList>
            <consortium name="The Broad Institute Genome Sequencing Platform"/>
            <person name="Birren B."/>
            <person name="Lander E."/>
            <person name="Galagan J."/>
            <person name="Nusbaum C."/>
            <person name="Devon K."/>
            <person name="Cuomo C."/>
            <person name="Jaffe D."/>
            <person name="Butler J."/>
            <person name="Alvarez P."/>
            <person name="Gnerre S."/>
            <person name="Grabherr M."/>
            <person name="Mauceli E."/>
            <person name="Brockman W."/>
            <person name="Young S."/>
            <person name="LaButti K."/>
            <person name="Sykes S."/>
            <person name="DeCaprio D."/>
            <person name="Crawford M."/>
            <person name="Koehrsen M."/>
            <person name="Engels R."/>
            <person name="Montgomery P."/>
            <person name="Pearson M."/>
            <person name="Howarth C."/>
            <person name="Larson L."/>
            <person name="White J."/>
            <person name="Zeng Q."/>
            <person name="Kodira C."/>
            <person name="Yandava C."/>
            <person name="Alvarado L."/>
            <person name="O'Leary S."/>
            <person name="Szabo L."/>
            <person name="Dean R."/>
            <person name="Schein J."/>
        </authorList>
    </citation>
    <scope>NUCLEOTIDE SEQUENCE</scope>
    <source>
        <strain>CRL 75-36-700-3</strain>
    </source>
</reference>